<evidence type="ECO:0000313" key="9">
    <source>
        <dbReference type="Proteomes" id="UP000075260"/>
    </source>
</evidence>
<organism evidence="8 9">
    <name type="scientific">Sorangium cellulosum</name>
    <name type="common">Polyangium cellulosum</name>
    <dbReference type="NCBI Taxonomy" id="56"/>
    <lineage>
        <taxon>Bacteria</taxon>
        <taxon>Pseudomonadati</taxon>
        <taxon>Myxococcota</taxon>
        <taxon>Polyangia</taxon>
        <taxon>Polyangiales</taxon>
        <taxon>Polyangiaceae</taxon>
        <taxon>Sorangium</taxon>
    </lineage>
</organism>
<accession>A0A150QTS2</accession>
<reference evidence="8 9" key="1">
    <citation type="submission" date="2014-02" db="EMBL/GenBank/DDBJ databases">
        <title>The small core and large imbalanced accessory genome model reveals a collaborative survival strategy of Sorangium cellulosum strains in nature.</title>
        <authorList>
            <person name="Han K."/>
            <person name="Peng R."/>
            <person name="Blom J."/>
            <person name="Li Y.-Z."/>
        </authorList>
    </citation>
    <scope>NUCLEOTIDE SEQUENCE [LARGE SCALE GENOMIC DNA]</scope>
    <source>
        <strain evidence="8 9">So0008-312</strain>
    </source>
</reference>
<evidence type="ECO:0000256" key="5">
    <source>
        <dbReference type="ARBA" id="ARBA00035648"/>
    </source>
</evidence>
<evidence type="ECO:0000259" key="6">
    <source>
        <dbReference type="Pfam" id="PF03755"/>
    </source>
</evidence>
<evidence type="ECO:0000256" key="2">
    <source>
        <dbReference type="ARBA" id="ARBA00022722"/>
    </source>
</evidence>
<name>A0A150QTS2_SORCE</name>
<keyword evidence="4" id="KW-0378">Hydrolase</keyword>
<feature type="domain" description="Endoribonuclease YicC-like C-terminal" evidence="7">
    <location>
        <begin position="172"/>
        <end position="292"/>
    </location>
</feature>
<comment type="similarity">
    <text evidence="5">Belongs to the YicC/YloC family.</text>
</comment>
<dbReference type="InterPro" id="IPR013551">
    <property type="entry name" value="YicC-like_C"/>
</dbReference>
<dbReference type="InterPro" id="IPR013527">
    <property type="entry name" value="YicC-like_N"/>
</dbReference>
<dbReference type="AlphaFoldDB" id="A0A150QTS2"/>
<evidence type="ECO:0000256" key="3">
    <source>
        <dbReference type="ARBA" id="ARBA00022759"/>
    </source>
</evidence>
<evidence type="ECO:0000256" key="4">
    <source>
        <dbReference type="ARBA" id="ARBA00022801"/>
    </source>
</evidence>
<protein>
    <recommendedName>
        <fullName evidence="10">YicC family protein</fullName>
    </recommendedName>
</protein>
<sequence length="292" mass="32146">MRSMTGFGLGDASLTEGRVVAEIRSVNQRFLDVRARLPRELVDLTMFAEQVARERLRRGRIEIIVRTEGAVLAPSTLDKSKARAAFRALAELRDELAPGADVPLSLLCAVPDLFAPAGGHEIATVRGALKLAIERAIDAMEGMCHREGEALARDMRGRVETLRALAAEVVARADGAREALRRRLRERVERLVHGVDAGFEAPRIEAEVMLLAERSDITEEITRLRSHLDQFGGALAAPGGDPCGRRLDFLLQEMVREANTLGSKAQDAAISHHVVAMKVELERLREQVQNIE</sequence>
<evidence type="ECO:0000259" key="7">
    <source>
        <dbReference type="Pfam" id="PF08340"/>
    </source>
</evidence>
<keyword evidence="3" id="KW-0255">Endonuclease</keyword>
<evidence type="ECO:0000313" key="8">
    <source>
        <dbReference type="EMBL" id="KYF71393.1"/>
    </source>
</evidence>
<dbReference type="Pfam" id="PF08340">
    <property type="entry name" value="YicC-like_C"/>
    <property type="match status" value="1"/>
</dbReference>
<evidence type="ECO:0000256" key="1">
    <source>
        <dbReference type="ARBA" id="ARBA00001968"/>
    </source>
</evidence>
<dbReference type="InterPro" id="IPR005229">
    <property type="entry name" value="YicC/YloC-like"/>
</dbReference>
<proteinExistence type="inferred from homology"/>
<keyword evidence="2" id="KW-0540">Nuclease</keyword>
<dbReference type="OrthoDB" id="9771229at2"/>
<dbReference type="GO" id="GO:0004521">
    <property type="term" value="F:RNA endonuclease activity"/>
    <property type="evidence" value="ECO:0007669"/>
    <property type="project" value="InterPro"/>
</dbReference>
<dbReference type="NCBIfam" id="TIGR00255">
    <property type="entry name" value="YicC/YloC family endoribonuclease"/>
    <property type="match status" value="1"/>
</dbReference>
<dbReference type="Pfam" id="PF03755">
    <property type="entry name" value="YicC-like_N"/>
    <property type="match status" value="1"/>
</dbReference>
<evidence type="ECO:0008006" key="10">
    <source>
        <dbReference type="Google" id="ProtNLM"/>
    </source>
</evidence>
<comment type="caution">
    <text evidence="8">The sequence shown here is derived from an EMBL/GenBank/DDBJ whole genome shotgun (WGS) entry which is preliminary data.</text>
</comment>
<dbReference type="Proteomes" id="UP000075260">
    <property type="component" value="Unassembled WGS sequence"/>
</dbReference>
<dbReference type="GO" id="GO:0016787">
    <property type="term" value="F:hydrolase activity"/>
    <property type="evidence" value="ECO:0007669"/>
    <property type="project" value="UniProtKB-KW"/>
</dbReference>
<dbReference type="PANTHER" id="PTHR30636:SF3">
    <property type="entry name" value="UPF0701 PROTEIN YICC"/>
    <property type="match status" value="1"/>
</dbReference>
<dbReference type="EMBL" id="JEMA01000338">
    <property type="protein sequence ID" value="KYF71393.1"/>
    <property type="molecule type" value="Genomic_DNA"/>
</dbReference>
<gene>
    <name evidence="8" type="ORF">BE15_46965</name>
</gene>
<comment type="cofactor">
    <cofactor evidence="1">
        <name>a divalent metal cation</name>
        <dbReference type="ChEBI" id="CHEBI:60240"/>
    </cofactor>
</comment>
<dbReference type="PANTHER" id="PTHR30636">
    <property type="entry name" value="UPF0701 PROTEIN YICC"/>
    <property type="match status" value="1"/>
</dbReference>
<feature type="domain" description="Endoribonuclease YicC-like N-terminal" evidence="6">
    <location>
        <begin position="1"/>
        <end position="152"/>
    </location>
</feature>